<dbReference type="AlphaFoldDB" id="A0A7W5PBD3"/>
<sequence>MAGNISRIPGTQTGFLTRGPDIDMACRHAFAFNNSKR</sequence>
<evidence type="ECO:0000313" key="2">
    <source>
        <dbReference type="Proteomes" id="UP000553442"/>
    </source>
</evidence>
<reference evidence="1 2" key="1">
    <citation type="submission" date="2020-08" db="EMBL/GenBank/DDBJ databases">
        <title>Genomic Encyclopedia of Archaeal and Bacterial Type Strains, Phase II (KMG-II): from individual species to whole genera.</title>
        <authorList>
            <person name="Goeker M."/>
        </authorList>
    </citation>
    <scope>NUCLEOTIDE SEQUENCE [LARGE SCALE GENOMIC DNA]</scope>
    <source>
        <strain evidence="1 2">5AG</strain>
    </source>
</reference>
<gene>
    <name evidence="1" type="ORF">BDK63_002557</name>
</gene>
<organism evidence="1 2">
    <name type="scientific">Halomonas campaniensis</name>
    <dbReference type="NCBI Taxonomy" id="213554"/>
    <lineage>
        <taxon>Bacteria</taxon>
        <taxon>Pseudomonadati</taxon>
        <taxon>Pseudomonadota</taxon>
        <taxon>Gammaproteobacteria</taxon>
        <taxon>Oceanospirillales</taxon>
        <taxon>Halomonadaceae</taxon>
        <taxon>Halomonas</taxon>
    </lineage>
</organism>
<evidence type="ECO:0000313" key="1">
    <source>
        <dbReference type="EMBL" id="MBB3331673.1"/>
    </source>
</evidence>
<keyword evidence="2" id="KW-1185">Reference proteome</keyword>
<comment type="caution">
    <text evidence="1">The sequence shown here is derived from an EMBL/GenBank/DDBJ whole genome shotgun (WGS) entry which is preliminary data.</text>
</comment>
<proteinExistence type="predicted"/>
<accession>A0A7W5PBD3</accession>
<dbReference type="Proteomes" id="UP000553442">
    <property type="component" value="Unassembled WGS sequence"/>
</dbReference>
<name>A0A7W5PBD3_9GAMM</name>
<protein>
    <submittedName>
        <fullName evidence="1">Uncharacterized protein</fullName>
    </submittedName>
</protein>
<dbReference type="EMBL" id="JACHZF010000018">
    <property type="protein sequence ID" value="MBB3331673.1"/>
    <property type="molecule type" value="Genomic_DNA"/>
</dbReference>